<evidence type="ECO:0000313" key="2">
    <source>
        <dbReference type="Proteomes" id="UP000055048"/>
    </source>
</evidence>
<dbReference type="Proteomes" id="UP000055048">
    <property type="component" value="Unassembled WGS sequence"/>
</dbReference>
<gene>
    <name evidence="1" type="ORF">T05_8702</name>
</gene>
<protein>
    <submittedName>
        <fullName evidence="1">Uncharacterized protein</fullName>
    </submittedName>
</protein>
<comment type="caution">
    <text evidence="1">The sequence shown here is derived from an EMBL/GenBank/DDBJ whole genome shotgun (WGS) entry which is preliminary data.</text>
</comment>
<keyword evidence="2" id="KW-1185">Reference proteome</keyword>
<proteinExistence type="predicted"/>
<accession>A0A0V0T8H6</accession>
<organism evidence="1 2">
    <name type="scientific">Trichinella murrelli</name>
    <dbReference type="NCBI Taxonomy" id="144512"/>
    <lineage>
        <taxon>Eukaryota</taxon>
        <taxon>Metazoa</taxon>
        <taxon>Ecdysozoa</taxon>
        <taxon>Nematoda</taxon>
        <taxon>Enoplea</taxon>
        <taxon>Dorylaimia</taxon>
        <taxon>Trichinellida</taxon>
        <taxon>Trichinellidae</taxon>
        <taxon>Trichinella</taxon>
    </lineage>
</organism>
<reference evidence="1 2" key="1">
    <citation type="submission" date="2015-01" db="EMBL/GenBank/DDBJ databases">
        <title>Evolution of Trichinella species and genotypes.</title>
        <authorList>
            <person name="Korhonen P.K."/>
            <person name="Edoardo P."/>
            <person name="Giuseppe L.R."/>
            <person name="Gasser R.B."/>
        </authorList>
    </citation>
    <scope>NUCLEOTIDE SEQUENCE [LARGE SCALE GENOMIC DNA]</scope>
    <source>
        <strain evidence="1">ISS417</strain>
    </source>
</reference>
<name>A0A0V0T8H6_9BILA</name>
<dbReference type="EMBL" id="JYDJ01000454">
    <property type="protein sequence ID" value="KRX35288.1"/>
    <property type="molecule type" value="Genomic_DNA"/>
</dbReference>
<sequence>MKKIRNEIFLRYEISTRTKTLLLHCNPVEGYLQRYKLITFVMETKYVFCFVLVKRHLSLALKHSCQVFSRWKAIYNGTPVEFIPGEGKPRRGIAMKMNEMFSVTPSGVETEKELKHSFQVVSRWKAVYNETPVEFIPEEGKTRQSIPL</sequence>
<dbReference type="AlphaFoldDB" id="A0A0V0T8H6"/>
<evidence type="ECO:0000313" key="1">
    <source>
        <dbReference type="EMBL" id="KRX35288.1"/>
    </source>
</evidence>